<feature type="domain" description="TRAPPC10/Trs130 N-terminal" evidence="6">
    <location>
        <begin position="276"/>
        <end position="455"/>
    </location>
</feature>
<dbReference type="GO" id="GO:0005829">
    <property type="term" value="C:cytosol"/>
    <property type="evidence" value="ECO:0007669"/>
    <property type="project" value="GOC"/>
</dbReference>
<evidence type="ECO:0000313" key="9">
    <source>
        <dbReference type="EMBL" id="KAF2878354.1"/>
    </source>
</evidence>
<feature type="domain" description="Trs130 NTS" evidence="8">
    <location>
        <begin position="740"/>
        <end position="830"/>
    </location>
</feature>
<feature type="domain" description="TRAPPC10/Trs130 C-terminal" evidence="5">
    <location>
        <begin position="1380"/>
        <end position="1544"/>
    </location>
</feature>
<accession>A0A7C8IFI1</accession>
<protein>
    <submittedName>
        <fullName evidence="9">Trafficking protein particle complex subunit 10</fullName>
    </submittedName>
</protein>
<keyword evidence="3" id="KW-0333">Golgi apparatus</keyword>
<reference evidence="9 10" key="1">
    <citation type="submission" date="2020-01" db="EMBL/GenBank/DDBJ databases">
        <authorList>
            <consortium name="DOE Joint Genome Institute"/>
            <person name="Haridas S."/>
            <person name="Albert R."/>
            <person name="Binder M."/>
            <person name="Bloem J."/>
            <person name="Labutti K."/>
            <person name="Salamov A."/>
            <person name="Andreopoulos B."/>
            <person name="Baker S.E."/>
            <person name="Barry K."/>
            <person name="Bills G."/>
            <person name="Bluhm B.H."/>
            <person name="Cannon C."/>
            <person name="Castanera R."/>
            <person name="Culley D.E."/>
            <person name="Daum C."/>
            <person name="Ezra D."/>
            <person name="Gonzalez J.B."/>
            <person name="Henrissat B."/>
            <person name="Kuo A."/>
            <person name="Liang C."/>
            <person name="Lipzen A."/>
            <person name="Lutzoni F."/>
            <person name="Magnuson J."/>
            <person name="Mondo S."/>
            <person name="Nolan M."/>
            <person name="Ohm R."/>
            <person name="Pangilinan J."/>
            <person name="Park H.-J.H."/>
            <person name="Ramirez L."/>
            <person name="Alfaro M."/>
            <person name="Sun H."/>
            <person name="Tritt A."/>
            <person name="Yoshinaga Y."/>
            <person name="Zwiers L.-H.L."/>
            <person name="Turgeon B.G."/>
            <person name="Goodwin S.B."/>
            <person name="Spatafora J.W."/>
            <person name="Crous P.W."/>
            <person name="Grigoriev I.V."/>
        </authorList>
    </citation>
    <scope>NUCLEOTIDE SEQUENCE [LARGE SCALE GENOMIC DNA]</scope>
    <source>
        <strain evidence="9 10">CBS 611.86</strain>
    </source>
</reference>
<evidence type="ECO:0000259" key="8">
    <source>
        <dbReference type="Pfam" id="PF24967"/>
    </source>
</evidence>
<name>A0A7C8IFI1_9PLEO</name>
<dbReference type="PANTHER" id="PTHR13251:SF3">
    <property type="entry name" value="TRAFFICKING PROTEIN PARTICLE COMPLEX SUBUNIT 10"/>
    <property type="match status" value="1"/>
</dbReference>
<comment type="caution">
    <text evidence="9">The sequence shown here is derived from an EMBL/GenBank/DDBJ whole genome shotgun (WGS) entry which is preliminary data.</text>
</comment>
<feature type="compositionally biased region" description="Polar residues" evidence="4">
    <location>
        <begin position="197"/>
        <end position="208"/>
    </location>
</feature>
<evidence type="ECO:0000256" key="2">
    <source>
        <dbReference type="ARBA" id="ARBA00022448"/>
    </source>
</evidence>
<dbReference type="EMBL" id="JAADJZ010000001">
    <property type="protein sequence ID" value="KAF2878354.1"/>
    <property type="molecule type" value="Genomic_DNA"/>
</dbReference>
<dbReference type="Pfam" id="PF24965">
    <property type="entry name" value="TRS130_4HB"/>
    <property type="match status" value="1"/>
</dbReference>
<sequence>MSVAGHGAPALGAEEHALMQKQFDSSVMDGLSSSKVTVEYHDPSGLFPLVQEQLASRLPLRNLHWKSPIRPLRSIDSLHIDLVPSKDSVHISGVTSPGLATPDYAQGTPTPTGAEIRLPSKERRHQIPGLRQTPYLKVYLLRCDDSDTYKSTARKQLRDWVKAHTPPSQSSSSANTQENHDAFEWMILHIVVPDTPAASQPRGSSSAATGEKEKSSATSRWTRGTTTILEKIRADFNISSKSATDRVAQVRLQKDAVPPHMLAPAQSVTSPPISESPQESEKAWGEVITRFKTLILLSFDLRVSQYEEDIREKDSQRQLPGWNFCTFFILKEGLARGFESVGLVEDALLGYDELSFGLDAIIREQTIEGSETQGGVILNYSEDLYQQTLSILKQSHNSGAGQGQPLLRFHNDQPITAQKKDYRGLILSNNISMFDFRSYVFARQMSLLLRLGNSQSARSDLAAKLQPKPNTSQLHHSIDDSGIGTKSLAGATNDTEDLLSLAELCSRSLNFITFAGRLLRDDLINGAKSHDMEFPGQLVDNLVRSWTFAALEQLLQETTTSSLPFTKFLKDANTGSSGKMQPFGKHKAEQKMSLNEPKSMAFPSRSSSMNYGRPTSIEPLYSQPTTSGQVVFENGQYQDRPAPGQDSTIPQPKSGLQELAGTRAQLLLVQRRVIEQMGKSLEWSIGWAAVLPTLSQTTPNEEMSKVDLNGEDGMDGDDVSTTQKPALASPLTGISAAAMVNAMSSIEHFRKIYETLSDLIAKHYDAAGQTKSKESILGDLAALRFELGDYNAAANYFKEMASLFAESRWNMVETIMLKMYAQCLRKTNRKDEYVRTLLELLAKSAANCKSTRSSFRRASAANVSNISNEWLNDEKVDTIGVFQELVDFSEQLPKDMIVPMKKYFDDIVVETYVRHLDDKDGFQLRLQFRHVLEDNVEIQSAKVRLISATTAQGKDIWLENRDATQLKRGICRIWITSNINTTGPYIVDKILLQVKRIVFVHEPFAKTEATTPLGLITSVSATSLKVAKKSRVLCFPRTEAFQARLYLSHFIHIDRPRHIEIECSSGWNNIKRADIRLRSASAGLRLRTGDTTTVAGEVAIDGRPKPGVIQFSNMAAEKTATFQVPYELETILPELSIKVEVDYVTENGEFEYQSSFIIPIELPLDVNVHDHFKNQCLYSKFNIKTASHVPLEVLDVGLESSEEFDVYAPHKAKGSVYVFPKQPYATTYKITKKTIDPATSKQSRSTHSLALSVEYRCMNEDVLVRVRDIFASAVESSPVHRLAHLLMSTFADRLEHRVLPHQFEQIALLNKVDMGAFEDMGWSDCIESLPHIIRDDTRKWLENWHENHRNITLTSAPDVTSPVPGKTAVSPRPSRRMIITVSIPQTHIVHTASMSIPSIDYASSRSAAIAVVGQPLLAELSIKHTRQWASPESLVSAANISSPDDPIEFVYTVEANPDIWLVGGQRRAHFNAKEMEERKHQLVLIPMKTGNALLPNVDIRARPAPKGEQKRQSGAPAPATAEEGGEQLNCETDYLNYGEWVTVVPDVRSSTIGIGEMGSPRSAVWLESENR</sequence>
<dbReference type="InterPro" id="IPR055505">
    <property type="entry name" value="DUF7077"/>
</dbReference>
<feature type="region of interest" description="Disordered" evidence="4">
    <location>
        <begin position="195"/>
        <end position="222"/>
    </location>
</feature>
<dbReference type="GO" id="GO:1990071">
    <property type="term" value="C:TRAPPII protein complex"/>
    <property type="evidence" value="ECO:0007669"/>
    <property type="project" value="InterPro"/>
</dbReference>
<dbReference type="Pfam" id="PF23274">
    <property type="entry name" value="DUF7077"/>
    <property type="match status" value="1"/>
</dbReference>
<evidence type="ECO:0000313" key="10">
    <source>
        <dbReference type="Proteomes" id="UP000481861"/>
    </source>
</evidence>
<feature type="region of interest" description="Disordered" evidence="4">
    <location>
        <begin position="1503"/>
        <end position="1527"/>
    </location>
</feature>
<feature type="domain" description="TRAPPC10/Trs130 N-terminal" evidence="6">
    <location>
        <begin position="124"/>
        <end position="251"/>
    </location>
</feature>
<dbReference type="InterPro" id="IPR022233">
    <property type="entry name" value="TRAPPC10/Trs130_C"/>
</dbReference>
<evidence type="ECO:0000259" key="6">
    <source>
        <dbReference type="Pfam" id="PF23036"/>
    </source>
</evidence>
<organism evidence="9 10">
    <name type="scientific">Massariosphaeria phaeospora</name>
    <dbReference type="NCBI Taxonomy" id="100035"/>
    <lineage>
        <taxon>Eukaryota</taxon>
        <taxon>Fungi</taxon>
        <taxon>Dikarya</taxon>
        <taxon>Ascomycota</taxon>
        <taxon>Pezizomycotina</taxon>
        <taxon>Dothideomycetes</taxon>
        <taxon>Pleosporomycetidae</taxon>
        <taxon>Pleosporales</taxon>
        <taxon>Pleosporales incertae sedis</taxon>
        <taxon>Massariosphaeria</taxon>
    </lineage>
</organism>
<dbReference type="OrthoDB" id="10256906at2759"/>
<proteinExistence type="predicted"/>
<gene>
    <name evidence="9" type="ORF">BDV95DRAFT_557286</name>
</gene>
<feature type="region of interest" description="Disordered" evidence="4">
    <location>
        <begin position="95"/>
        <end position="115"/>
    </location>
</feature>
<evidence type="ECO:0000259" key="5">
    <source>
        <dbReference type="Pfam" id="PF12584"/>
    </source>
</evidence>
<dbReference type="Pfam" id="PF23036">
    <property type="entry name" value="TRAPPC10_1st"/>
    <property type="match status" value="2"/>
</dbReference>
<keyword evidence="10" id="KW-1185">Reference proteome</keyword>
<comment type="subcellular location">
    <subcellularLocation>
        <location evidence="1">Golgi apparatus</location>
    </subcellularLocation>
</comment>
<evidence type="ECO:0000256" key="4">
    <source>
        <dbReference type="SAM" id="MobiDB-lite"/>
    </source>
</evidence>
<keyword evidence="2" id="KW-0813">Transport</keyword>
<evidence type="ECO:0000259" key="7">
    <source>
        <dbReference type="Pfam" id="PF23274"/>
    </source>
</evidence>
<dbReference type="GO" id="GO:0034498">
    <property type="term" value="P:early endosome to Golgi transport"/>
    <property type="evidence" value="ECO:0007669"/>
    <property type="project" value="TreeGrafter"/>
</dbReference>
<dbReference type="InterPro" id="IPR045126">
    <property type="entry name" value="TRAPPC10/Trs130"/>
</dbReference>
<evidence type="ECO:0000256" key="3">
    <source>
        <dbReference type="ARBA" id="ARBA00023034"/>
    </source>
</evidence>
<dbReference type="PANTHER" id="PTHR13251">
    <property type="entry name" value="EPILEPSY HOLOPROSENCEPHALY CANDIDATE 1/TMEM1"/>
    <property type="match status" value="1"/>
</dbReference>
<evidence type="ECO:0000256" key="1">
    <source>
        <dbReference type="ARBA" id="ARBA00004555"/>
    </source>
</evidence>
<dbReference type="InterPro" id="IPR056916">
    <property type="entry name" value="NTS_TR130"/>
</dbReference>
<dbReference type="GO" id="GO:0006891">
    <property type="term" value="P:intra-Golgi vesicle-mediated transport"/>
    <property type="evidence" value="ECO:0007669"/>
    <property type="project" value="TreeGrafter"/>
</dbReference>
<dbReference type="Pfam" id="PF12584">
    <property type="entry name" value="TRAPPC10"/>
    <property type="match status" value="1"/>
</dbReference>
<dbReference type="Pfam" id="PF24967">
    <property type="entry name" value="NTS_TR130"/>
    <property type="match status" value="1"/>
</dbReference>
<dbReference type="InterPro" id="IPR056913">
    <property type="entry name" value="TRAPPC10/Trs130_N"/>
</dbReference>
<dbReference type="Proteomes" id="UP000481861">
    <property type="component" value="Unassembled WGS sequence"/>
</dbReference>
<feature type="domain" description="DUF7077" evidence="7">
    <location>
        <begin position="1039"/>
        <end position="1159"/>
    </location>
</feature>